<dbReference type="OrthoDB" id="5860359at2759"/>
<feature type="domain" description="MADF" evidence="1">
    <location>
        <begin position="8"/>
        <end position="115"/>
    </location>
</feature>
<gene>
    <name evidence="2" type="ORF">OESDEN_20916</name>
</gene>
<dbReference type="SMART" id="SM00595">
    <property type="entry name" value="MADF"/>
    <property type="match status" value="1"/>
</dbReference>
<sequence length="126" mass="14923">MSYPAKILLIKLVRQHEELWNTRSAHYCRSDIKARAWEEISACMEENGFESKSTVVIIITIALNIRCIIAHSVPRIKTMWKNLRDQWKRNLTVKVPAEREWYFQKRINFLADTYDGRWVECLAPGN</sequence>
<accession>A0A0B1S254</accession>
<evidence type="ECO:0000313" key="3">
    <source>
        <dbReference type="Proteomes" id="UP000053660"/>
    </source>
</evidence>
<dbReference type="Proteomes" id="UP000053660">
    <property type="component" value="Unassembled WGS sequence"/>
</dbReference>
<organism evidence="2 3">
    <name type="scientific">Oesophagostomum dentatum</name>
    <name type="common">Nodular worm</name>
    <dbReference type="NCBI Taxonomy" id="61180"/>
    <lineage>
        <taxon>Eukaryota</taxon>
        <taxon>Metazoa</taxon>
        <taxon>Ecdysozoa</taxon>
        <taxon>Nematoda</taxon>
        <taxon>Chromadorea</taxon>
        <taxon>Rhabditida</taxon>
        <taxon>Rhabditina</taxon>
        <taxon>Rhabditomorpha</taxon>
        <taxon>Strongyloidea</taxon>
        <taxon>Strongylidae</taxon>
        <taxon>Oesophagostomum</taxon>
    </lineage>
</organism>
<dbReference type="Pfam" id="PF10545">
    <property type="entry name" value="MADF_DNA_bdg"/>
    <property type="match status" value="1"/>
</dbReference>
<dbReference type="AlphaFoldDB" id="A0A0B1S254"/>
<dbReference type="PROSITE" id="PS51029">
    <property type="entry name" value="MADF"/>
    <property type="match status" value="1"/>
</dbReference>
<dbReference type="EMBL" id="KN604994">
    <property type="protein sequence ID" value="KHJ79438.1"/>
    <property type="molecule type" value="Genomic_DNA"/>
</dbReference>
<evidence type="ECO:0000259" key="1">
    <source>
        <dbReference type="PROSITE" id="PS51029"/>
    </source>
</evidence>
<proteinExistence type="predicted"/>
<evidence type="ECO:0000313" key="2">
    <source>
        <dbReference type="EMBL" id="KHJ79438.1"/>
    </source>
</evidence>
<dbReference type="InterPro" id="IPR006578">
    <property type="entry name" value="MADF-dom"/>
</dbReference>
<keyword evidence="3" id="KW-1185">Reference proteome</keyword>
<reference evidence="2 3" key="1">
    <citation type="submission" date="2014-03" db="EMBL/GenBank/DDBJ databases">
        <title>Draft genome of the hookworm Oesophagostomum dentatum.</title>
        <authorList>
            <person name="Mitreva M."/>
        </authorList>
    </citation>
    <scope>NUCLEOTIDE SEQUENCE [LARGE SCALE GENOMIC DNA]</scope>
    <source>
        <strain evidence="2 3">OD-Hann</strain>
    </source>
</reference>
<name>A0A0B1S254_OESDE</name>
<protein>
    <recommendedName>
        <fullName evidence="1">MADF domain-containing protein</fullName>
    </recommendedName>
</protein>